<proteinExistence type="predicted"/>
<keyword evidence="2" id="KW-1185">Reference proteome</keyword>
<evidence type="ECO:0000313" key="2">
    <source>
        <dbReference type="Proteomes" id="UP000824533"/>
    </source>
</evidence>
<name>A0ACC1CS35_9NEOP</name>
<dbReference type="Proteomes" id="UP000824533">
    <property type="component" value="Linkage Group LG17"/>
</dbReference>
<organism evidence="1 2">
    <name type="scientific">Dendrolimus kikuchii</name>
    <dbReference type="NCBI Taxonomy" id="765133"/>
    <lineage>
        <taxon>Eukaryota</taxon>
        <taxon>Metazoa</taxon>
        <taxon>Ecdysozoa</taxon>
        <taxon>Arthropoda</taxon>
        <taxon>Hexapoda</taxon>
        <taxon>Insecta</taxon>
        <taxon>Pterygota</taxon>
        <taxon>Neoptera</taxon>
        <taxon>Endopterygota</taxon>
        <taxon>Lepidoptera</taxon>
        <taxon>Glossata</taxon>
        <taxon>Ditrysia</taxon>
        <taxon>Bombycoidea</taxon>
        <taxon>Lasiocampidae</taxon>
        <taxon>Dendrolimus</taxon>
    </lineage>
</organism>
<dbReference type="EMBL" id="CM034403">
    <property type="protein sequence ID" value="KAJ0174494.1"/>
    <property type="molecule type" value="Genomic_DNA"/>
</dbReference>
<comment type="caution">
    <text evidence="1">The sequence shown here is derived from an EMBL/GenBank/DDBJ whole genome shotgun (WGS) entry which is preliminary data.</text>
</comment>
<accession>A0ACC1CS35</accession>
<gene>
    <name evidence="1" type="ORF">K1T71_009602</name>
</gene>
<evidence type="ECO:0000313" key="1">
    <source>
        <dbReference type="EMBL" id="KAJ0174494.1"/>
    </source>
</evidence>
<sequence length="107" mass="11860">MSFYRKLGYARDFLDGYTAKAFEFERDIKATPTISEFIGFLEKRALALENTATTSPSVSKSAERLSSHVAVQQPVCIKYSVSIPGLVFSIGHRSCDRCDRPIATSTC</sequence>
<reference evidence="1 2" key="1">
    <citation type="journal article" date="2021" name="Front. Genet.">
        <title>Chromosome-Level Genome Assembly Reveals Significant Gene Expansion in the Toll and IMD Signaling Pathways of Dendrolimus kikuchii.</title>
        <authorList>
            <person name="Zhou J."/>
            <person name="Wu P."/>
            <person name="Xiong Z."/>
            <person name="Liu N."/>
            <person name="Zhao N."/>
            <person name="Ji M."/>
            <person name="Qiu Y."/>
            <person name="Yang B."/>
        </authorList>
    </citation>
    <scope>NUCLEOTIDE SEQUENCE [LARGE SCALE GENOMIC DNA]</scope>
    <source>
        <strain evidence="1">Ann1</strain>
    </source>
</reference>
<protein>
    <submittedName>
        <fullName evidence="1">Uncharacterized protein</fullName>
    </submittedName>
</protein>